<feature type="non-terminal residue" evidence="5">
    <location>
        <position position="1"/>
    </location>
</feature>
<dbReference type="EMBL" id="AZMM01004224">
    <property type="protein sequence ID" value="ETJ41830.1"/>
    <property type="molecule type" value="Genomic_DNA"/>
</dbReference>
<keyword evidence="5" id="KW-0675">Receptor</keyword>
<keyword evidence="3" id="KW-0998">Cell outer membrane</keyword>
<reference evidence="5" key="1">
    <citation type="submission" date="2013-12" db="EMBL/GenBank/DDBJ databases">
        <title>A Varibaculum cambriense genome reconstructed from a premature infant gut community with otherwise low bacterial novelty that shifts toward anaerobic metabolism during the third week of life.</title>
        <authorList>
            <person name="Brown C.T."/>
            <person name="Sharon I."/>
            <person name="Thomas B.C."/>
            <person name="Castelle C.J."/>
            <person name="Morowitz M.J."/>
            <person name="Banfield J.F."/>
        </authorList>
    </citation>
    <scope>NUCLEOTIDE SEQUENCE</scope>
</reference>
<organism evidence="5">
    <name type="scientific">human gut metagenome</name>
    <dbReference type="NCBI Taxonomy" id="408170"/>
    <lineage>
        <taxon>unclassified sequences</taxon>
        <taxon>metagenomes</taxon>
        <taxon>organismal metagenomes</taxon>
    </lineage>
</organism>
<comment type="subcellular location">
    <subcellularLocation>
        <location evidence="1">Cell outer membrane</location>
    </subcellularLocation>
</comment>
<name>W1YJD9_9ZZZZ</name>
<dbReference type="Pfam" id="PF00593">
    <property type="entry name" value="TonB_dep_Rec_b-barrel"/>
    <property type="match status" value="1"/>
</dbReference>
<evidence type="ECO:0000256" key="1">
    <source>
        <dbReference type="ARBA" id="ARBA00004442"/>
    </source>
</evidence>
<keyword evidence="2" id="KW-0472">Membrane</keyword>
<proteinExistence type="predicted"/>
<dbReference type="Gene3D" id="2.40.170.20">
    <property type="entry name" value="TonB-dependent receptor, beta-barrel domain"/>
    <property type="match status" value="1"/>
</dbReference>
<evidence type="ECO:0000313" key="5">
    <source>
        <dbReference type="EMBL" id="ETJ41830.1"/>
    </source>
</evidence>
<feature type="non-terminal residue" evidence="5">
    <location>
        <position position="88"/>
    </location>
</feature>
<accession>W1YJD9</accession>
<evidence type="ECO:0000259" key="4">
    <source>
        <dbReference type="Pfam" id="PF00593"/>
    </source>
</evidence>
<sequence length="88" mass="9937">TGQYRNFDTEKARGINADVRKQLTNHLSVRLGYTYTHIDATPTRKANRDGYVPKHAVNAGLDYNDAKWDAHLDIRGIINRPGPADNVF</sequence>
<dbReference type="InterPro" id="IPR000531">
    <property type="entry name" value="Beta-barrel_TonB"/>
</dbReference>
<evidence type="ECO:0000256" key="3">
    <source>
        <dbReference type="ARBA" id="ARBA00023237"/>
    </source>
</evidence>
<feature type="domain" description="TonB-dependent receptor-like beta-barrel" evidence="4">
    <location>
        <begin position="3"/>
        <end position="69"/>
    </location>
</feature>
<gene>
    <name evidence="5" type="ORF">Q604_UNBC04224G0001</name>
</gene>
<dbReference type="GO" id="GO:0009279">
    <property type="term" value="C:cell outer membrane"/>
    <property type="evidence" value="ECO:0007669"/>
    <property type="project" value="UniProtKB-SubCell"/>
</dbReference>
<protein>
    <submittedName>
        <fullName evidence="5">TonB-dependent receptor</fullName>
    </submittedName>
</protein>
<dbReference type="InterPro" id="IPR036942">
    <property type="entry name" value="Beta-barrel_TonB_sf"/>
</dbReference>
<dbReference type="SUPFAM" id="SSF56935">
    <property type="entry name" value="Porins"/>
    <property type="match status" value="1"/>
</dbReference>
<comment type="caution">
    <text evidence="5">The sequence shown here is derived from an EMBL/GenBank/DDBJ whole genome shotgun (WGS) entry which is preliminary data.</text>
</comment>
<dbReference type="AlphaFoldDB" id="W1YJD9"/>
<evidence type="ECO:0000256" key="2">
    <source>
        <dbReference type="ARBA" id="ARBA00023136"/>
    </source>
</evidence>